<proteinExistence type="predicted"/>
<reference evidence="2" key="1">
    <citation type="submission" date="2022-10" db="EMBL/GenBank/DDBJ databases">
        <title>Chryseobacterium sp. nov., a novel bacterial species.</title>
        <authorList>
            <person name="Cao Y."/>
        </authorList>
    </citation>
    <scope>NUCLEOTIDE SEQUENCE</scope>
    <source>
        <strain evidence="2">CCTCC AB2015118</strain>
    </source>
</reference>
<evidence type="ECO:0000313" key="2">
    <source>
        <dbReference type="EMBL" id="MCX8524727.1"/>
    </source>
</evidence>
<name>A0ABT3XTH8_9FLAO</name>
<keyword evidence="1" id="KW-0472">Membrane</keyword>
<organism evidence="2 3">
    <name type="scientific">Chryseobacterium formosus</name>
    <dbReference type="NCBI Taxonomy" id="1537363"/>
    <lineage>
        <taxon>Bacteria</taxon>
        <taxon>Pseudomonadati</taxon>
        <taxon>Bacteroidota</taxon>
        <taxon>Flavobacteriia</taxon>
        <taxon>Flavobacteriales</taxon>
        <taxon>Weeksellaceae</taxon>
        <taxon>Chryseobacterium group</taxon>
        <taxon>Chryseobacterium</taxon>
    </lineage>
</organism>
<keyword evidence="1" id="KW-1133">Transmembrane helix</keyword>
<protein>
    <submittedName>
        <fullName evidence="2">Uncharacterized protein</fullName>
    </submittedName>
</protein>
<dbReference type="EMBL" id="JAOVZW010000015">
    <property type="protein sequence ID" value="MCX8524727.1"/>
    <property type="molecule type" value="Genomic_DNA"/>
</dbReference>
<evidence type="ECO:0000256" key="1">
    <source>
        <dbReference type="SAM" id="Phobius"/>
    </source>
</evidence>
<comment type="caution">
    <text evidence="2">The sequence shown here is derived from an EMBL/GenBank/DDBJ whole genome shotgun (WGS) entry which is preliminary data.</text>
</comment>
<dbReference type="RefSeq" id="WP_267266019.1">
    <property type="nucleotide sequence ID" value="NZ_JAOVZW010000015.1"/>
</dbReference>
<dbReference type="Proteomes" id="UP001073122">
    <property type="component" value="Unassembled WGS sequence"/>
</dbReference>
<accession>A0ABT3XTH8</accession>
<feature type="transmembrane region" description="Helical" evidence="1">
    <location>
        <begin position="92"/>
        <end position="112"/>
    </location>
</feature>
<keyword evidence="1" id="KW-0812">Transmembrane</keyword>
<feature type="transmembrane region" description="Helical" evidence="1">
    <location>
        <begin position="118"/>
        <end position="137"/>
    </location>
</feature>
<evidence type="ECO:0000313" key="3">
    <source>
        <dbReference type="Proteomes" id="UP001073122"/>
    </source>
</evidence>
<gene>
    <name evidence="2" type="ORF">OF897_12475</name>
</gene>
<keyword evidence="3" id="KW-1185">Reference proteome</keyword>
<sequence length="154" mass="17768">MEINQLNLKFDQINNPKLSDLYFQMQDILKRTNNKKLPTEAIQYINHIVEQINSSTLKDKLLLDLLKEKQNYIVKFLEKKHNIVPKNLYRNMWISLGALVFGLPIGFLLAYIFNNARFFALGLLAGAGIGTLVGISMDKKALREGRQLNIELKY</sequence>